<dbReference type="Proteomes" id="UP001492541">
    <property type="component" value="Chromosome"/>
</dbReference>
<evidence type="ECO:0008006" key="3">
    <source>
        <dbReference type="Google" id="ProtNLM"/>
    </source>
</evidence>
<dbReference type="Gene3D" id="1.10.1130.10">
    <property type="entry name" value="Flavocytochrome C3, Chain A"/>
    <property type="match status" value="1"/>
</dbReference>
<organism evidence="1 2">
    <name type="scientific">Geoglobus acetivorans</name>
    <dbReference type="NCBI Taxonomy" id="565033"/>
    <lineage>
        <taxon>Archaea</taxon>
        <taxon>Methanobacteriati</taxon>
        <taxon>Methanobacteriota</taxon>
        <taxon>Archaeoglobi</taxon>
        <taxon>Archaeoglobales</taxon>
        <taxon>Archaeoglobaceae</taxon>
        <taxon>Geoglobus</taxon>
    </lineage>
</organism>
<sequence>MKKLLVFAVLIALAIFISGCQQPAEKSAEPEKTKTAPEKTPTEAVKAEKIELFAQSASCFCHSDLRDRNGTDVSILREWGQSMMSFASKDPYWRAKVSSELAKFPELAEVINEKCARCHMPMASVQAHADGIEVNVKSFLNADSRMHSLAIEGVSCTLCHQILPDNFGEKESFSGKYKIDTKTRKPDRIIFGPFDPVRVRPMINSVGYIPQLGRHIEKAELCATCHTLYTPFLDDDGKVAGEFPEQTPYLEWLNSKYSPDTPCQKCHMPQTDGVRISSMPPNLPERSPFFRHVFAGANVQMLDMLGAQNGADKAGEMLRSHINVKIVSASRDGDELKVDVKVENGAGHKFPTGFPSRRAWIHLVVTDGEGNIIFESGKLEGSRIAGESEPYEPHHDIITSEDDVQIYEAVMVDVNGKVTSTLLRAADYIKDNRIPPKGFDVAKAIPDIAVKGKASEDSDFTGGEDTVSYIINVAGYKGPFEVKVELLYQSVSYRFLKDLESMDTPEVNEFLDGFSRISPATVIASDITTIS</sequence>
<name>A0ABZ3H0Q2_GEOAI</name>
<evidence type="ECO:0000313" key="2">
    <source>
        <dbReference type="Proteomes" id="UP001492541"/>
    </source>
</evidence>
<reference evidence="1 2" key="1">
    <citation type="submission" date="2021-11" db="EMBL/GenBank/DDBJ databases">
        <title>Whole genome of Geoglobus acetivorans.</title>
        <authorList>
            <person name="Liu D."/>
        </authorList>
    </citation>
    <scope>NUCLEOTIDE SEQUENCE [LARGE SCALE GENOMIC DNA]</scope>
    <source>
        <strain evidence="1 2">SBH6</strain>
    </source>
</reference>
<dbReference type="InterPro" id="IPR036280">
    <property type="entry name" value="Multihaem_cyt_sf"/>
</dbReference>
<proteinExistence type="predicted"/>
<dbReference type="RefSeq" id="WP_193808465.1">
    <property type="nucleotide sequence ID" value="NZ_CP087714.1"/>
</dbReference>
<gene>
    <name evidence="1" type="ORF">LPQ35_07735</name>
</gene>
<protein>
    <recommendedName>
        <fullName evidence="3">Cytochrome c-552/4 domain-containing protein</fullName>
    </recommendedName>
</protein>
<dbReference type="SUPFAM" id="SSF48695">
    <property type="entry name" value="Multiheme cytochromes"/>
    <property type="match status" value="1"/>
</dbReference>
<evidence type="ECO:0000313" key="1">
    <source>
        <dbReference type="EMBL" id="XAT63145.1"/>
    </source>
</evidence>
<accession>A0ABZ3H0Q2</accession>
<dbReference type="PROSITE" id="PS51257">
    <property type="entry name" value="PROKAR_LIPOPROTEIN"/>
    <property type="match status" value="1"/>
</dbReference>
<keyword evidence="2" id="KW-1185">Reference proteome</keyword>
<dbReference type="GeneID" id="90449570"/>
<dbReference type="EMBL" id="CP087714">
    <property type="protein sequence ID" value="XAT63145.1"/>
    <property type="molecule type" value="Genomic_DNA"/>
</dbReference>